<name>A0A6A7Y5A9_9HYPH</name>
<dbReference type="Proteomes" id="UP000332515">
    <property type="component" value="Unassembled WGS sequence"/>
</dbReference>
<evidence type="ECO:0000313" key="8">
    <source>
        <dbReference type="EMBL" id="MQT13358.1"/>
    </source>
</evidence>
<comment type="cofactor">
    <cofactor evidence="1">
        <name>Fe cation</name>
        <dbReference type="ChEBI" id="CHEBI:24875"/>
    </cofactor>
</comment>
<keyword evidence="9" id="KW-1185">Reference proteome</keyword>
<dbReference type="InterPro" id="IPR015879">
    <property type="entry name" value="Ring_hydroxy_dOase_asu_C_dom"/>
</dbReference>
<dbReference type="PRINTS" id="PR00090">
    <property type="entry name" value="RNGDIOXGNASE"/>
</dbReference>
<sequence>MLDRPQLSIGDLVRARRPGLTFPAGLYNRADVFEADLDVFFHRQWIFAGFEADVPEPGDVAAIDVGGSSALIARGDDGIVRAFRNVCRHRGARLLPHGKHTVGKLVCPYHQWTYELDGDLIHADHMGTDFDRSCRGLKPVHLRSVEGLLFLCLAEEAPEDFADLVAEMTPRLAPFDLRNAKIAFEETIVEHGNWKLTMENNRECYHCAGSHPELNVSFVVQDFGFDPDQLSEAERAEVAAYQANNARHMAEWEGRGLVSHACDHLAGHVTNFRTQRLVIQGEGESQTLDTRAASRKLLGAMTEPKSGDLHFWTHHSWHHYMADHAIAIRALPLGPDLTAVHTKWLVHKDAVEGVDYDLTRLTEVWRATNAQDADLVALTQAGVKDIGYEPGPYSRFTEGFLDGFATWYTERMIAAGY</sequence>
<evidence type="ECO:0000313" key="9">
    <source>
        <dbReference type="Proteomes" id="UP000332515"/>
    </source>
</evidence>
<dbReference type="SUPFAM" id="SSF50022">
    <property type="entry name" value="ISP domain"/>
    <property type="match status" value="1"/>
</dbReference>
<dbReference type="InterPro" id="IPR017941">
    <property type="entry name" value="Rieske_2Fe-2S"/>
</dbReference>
<keyword evidence="6" id="KW-0411">Iron-sulfur</keyword>
<dbReference type="PANTHER" id="PTHR43756">
    <property type="entry name" value="CHOLINE MONOOXYGENASE, CHLOROPLASTIC"/>
    <property type="match status" value="1"/>
</dbReference>
<evidence type="ECO:0000256" key="2">
    <source>
        <dbReference type="ARBA" id="ARBA00022714"/>
    </source>
</evidence>
<dbReference type="Pfam" id="PF00355">
    <property type="entry name" value="Rieske"/>
    <property type="match status" value="1"/>
</dbReference>
<dbReference type="Pfam" id="PF00848">
    <property type="entry name" value="Ring_hydroxyl_A"/>
    <property type="match status" value="1"/>
</dbReference>
<dbReference type="GO" id="GO:0051213">
    <property type="term" value="F:dioxygenase activity"/>
    <property type="evidence" value="ECO:0007669"/>
    <property type="project" value="UniProtKB-KW"/>
</dbReference>
<dbReference type="InterPro" id="IPR036922">
    <property type="entry name" value="Rieske_2Fe-2S_sf"/>
</dbReference>
<dbReference type="GO" id="GO:0051537">
    <property type="term" value="F:2 iron, 2 sulfur cluster binding"/>
    <property type="evidence" value="ECO:0007669"/>
    <property type="project" value="UniProtKB-KW"/>
</dbReference>
<keyword evidence="4" id="KW-0560">Oxidoreductase</keyword>
<dbReference type="CDD" id="cd08884">
    <property type="entry name" value="RHO_alpha_C_GbcA-like"/>
    <property type="match status" value="1"/>
</dbReference>
<evidence type="ECO:0000256" key="3">
    <source>
        <dbReference type="ARBA" id="ARBA00022723"/>
    </source>
</evidence>
<organism evidence="8 9">
    <name type="scientific">Segnochrobactrum spirostomi</name>
    <dbReference type="NCBI Taxonomy" id="2608987"/>
    <lineage>
        <taxon>Bacteria</taxon>
        <taxon>Pseudomonadati</taxon>
        <taxon>Pseudomonadota</taxon>
        <taxon>Alphaproteobacteria</taxon>
        <taxon>Hyphomicrobiales</taxon>
        <taxon>Segnochrobactraceae</taxon>
        <taxon>Segnochrobactrum</taxon>
    </lineage>
</organism>
<dbReference type="PROSITE" id="PS51296">
    <property type="entry name" value="RIESKE"/>
    <property type="match status" value="1"/>
</dbReference>
<dbReference type="PANTHER" id="PTHR43756:SF5">
    <property type="entry name" value="CHOLINE MONOOXYGENASE, CHLOROPLASTIC"/>
    <property type="match status" value="1"/>
</dbReference>
<reference evidence="8 9" key="1">
    <citation type="submission" date="2019-09" db="EMBL/GenBank/DDBJ databases">
        <title>Segnochrobactrum spirostomi gen. nov., sp. nov., isolated from the ciliate Spirostomum cf. yagiui and description of a novel family, Segnochrobactraceae fam. nov. within the order Rhizobiales of the class Alphaproteobacteria.</title>
        <authorList>
            <person name="Akter S."/>
            <person name="Shazib S.U.A."/>
            <person name="Shin M.K."/>
        </authorList>
    </citation>
    <scope>NUCLEOTIDE SEQUENCE [LARGE SCALE GENOMIC DNA]</scope>
    <source>
        <strain evidence="8 9">Sp-1</strain>
    </source>
</reference>
<keyword evidence="5" id="KW-0408">Iron</keyword>
<evidence type="ECO:0000256" key="6">
    <source>
        <dbReference type="ARBA" id="ARBA00023014"/>
    </source>
</evidence>
<dbReference type="AlphaFoldDB" id="A0A6A7Y5A9"/>
<evidence type="ECO:0000256" key="5">
    <source>
        <dbReference type="ARBA" id="ARBA00023004"/>
    </source>
</evidence>
<dbReference type="GO" id="GO:0005506">
    <property type="term" value="F:iron ion binding"/>
    <property type="evidence" value="ECO:0007669"/>
    <property type="project" value="InterPro"/>
</dbReference>
<dbReference type="InterPro" id="IPR001663">
    <property type="entry name" value="Rng_hydr_dOase-A"/>
</dbReference>
<comment type="caution">
    <text evidence="8">The sequence shown here is derived from an EMBL/GenBank/DDBJ whole genome shotgun (WGS) entry which is preliminary data.</text>
</comment>
<dbReference type="SUPFAM" id="SSF55961">
    <property type="entry name" value="Bet v1-like"/>
    <property type="match status" value="1"/>
</dbReference>
<proteinExistence type="predicted"/>
<dbReference type="CDD" id="cd03469">
    <property type="entry name" value="Rieske_RO_Alpha_N"/>
    <property type="match status" value="1"/>
</dbReference>
<feature type="domain" description="Rieske" evidence="7">
    <location>
        <begin position="45"/>
        <end position="151"/>
    </location>
</feature>
<evidence type="ECO:0000256" key="4">
    <source>
        <dbReference type="ARBA" id="ARBA00023002"/>
    </source>
</evidence>
<dbReference type="RefSeq" id="WP_153481740.1">
    <property type="nucleotide sequence ID" value="NZ_VWNA01000001.1"/>
</dbReference>
<evidence type="ECO:0000259" key="7">
    <source>
        <dbReference type="PROSITE" id="PS51296"/>
    </source>
</evidence>
<dbReference type="EMBL" id="VWNA01000001">
    <property type="protein sequence ID" value="MQT13358.1"/>
    <property type="molecule type" value="Genomic_DNA"/>
</dbReference>
<dbReference type="Gene3D" id="3.90.380.10">
    <property type="entry name" value="Naphthalene 1,2-dioxygenase Alpha Subunit, Chain A, domain 1"/>
    <property type="match status" value="1"/>
</dbReference>
<keyword evidence="8" id="KW-0223">Dioxygenase</keyword>
<keyword evidence="2" id="KW-0001">2Fe-2S</keyword>
<protein>
    <submittedName>
        <fullName evidence="8">Aromatic ring-hydroxylating dioxygenase subunit alpha</fullName>
    </submittedName>
</protein>
<dbReference type="Gene3D" id="2.102.10.10">
    <property type="entry name" value="Rieske [2Fe-2S] iron-sulphur domain"/>
    <property type="match status" value="1"/>
</dbReference>
<keyword evidence="3" id="KW-0479">Metal-binding</keyword>
<accession>A0A6A7Y5A9</accession>
<evidence type="ECO:0000256" key="1">
    <source>
        <dbReference type="ARBA" id="ARBA00001962"/>
    </source>
</evidence>
<gene>
    <name evidence="8" type="ORF">F0357_12035</name>
</gene>